<evidence type="ECO:0000256" key="2">
    <source>
        <dbReference type="PROSITE-ProRule" id="PRU00169"/>
    </source>
</evidence>
<evidence type="ECO:0000259" key="3">
    <source>
        <dbReference type="PROSITE" id="PS50110"/>
    </source>
</evidence>
<feature type="modified residue" description="4-aspartylphosphate" evidence="2">
    <location>
        <position position="51"/>
    </location>
</feature>
<keyword evidence="1" id="KW-0238">DNA-binding</keyword>
<dbReference type="PANTHER" id="PTHR43214:SF43">
    <property type="entry name" value="TWO-COMPONENT RESPONSE REGULATOR"/>
    <property type="match status" value="1"/>
</dbReference>
<dbReference type="AlphaFoldDB" id="A0A8J7PLS0"/>
<dbReference type="Gene3D" id="3.40.50.2300">
    <property type="match status" value="1"/>
</dbReference>
<dbReference type="PANTHER" id="PTHR43214">
    <property type="entry name" value="TWO-COMPONENT RESPONSE REGULATOR"/>
    <property type="match status" value="1"/>
</dbReference>
<proteinExistence type="predicted"/>
<dbReference type="InterPro" id="IPR039420">
    <property type="entry name" value="WalR-like"/>
</dbReference>
<accession>A0A8J7PLS0</accession>
<dbReference type="GO" id="GO:0006355">
    <property type="term" value="P:regulation of DNA-templated transcription"/>
    <property type="evidence" value="ECO:0007669"/>
    <property type="project" value="InterPro"/>
</dbReference>
<dbReference type="InterPro" id="IPR058245">
    <property type="entry name" value="NreC/VraR/RcsB-like_REC"/>
</dbReference>
<dbReference type="GO" id="GO:0000160">
    <property type="term" value="P:phosphorelay signal transduction system"/>
    <property type="evidence" value="ECO:0007669"/>
    <property type="project" value="InterPro"/>
</dbReference>
<dbReference type="GO" id="GO:0003677">
    <property type="term" value="F:DNA binding"/>
    <property type="evidence" value="ECO:0007669"/>
    <property type="project" value="UniProtKB-KW"/>
</dbReference>
<dbReference type="InterPro" id="IPR001789">
    <property type="entry name" value="Sig_transdc_resp-reg_receiver"/>
</dbReference>
<dbReference type="InterPro" id="IPR011006">
    <property type="entry name" value="CheY-like_superfamily"/>
</dbReference>
<evidence type="ECO:0000256" key="1">
    <source>
        <dbReference type="ARBA" id="ARBA00023125"/>
    </source>
</evidence>
<name>A0A8J7PLS0_9BACT</name>
<organism evidence="4 5">
    <name type="scientific">Candidatus Obscuribacter phosphatis</name>
    <dbReference type="NCBI Taxonomy" id="1906157"/>
    <lineage>
        <taxon>Bacteria</taxon>
        <taxon>Bacillati</taxon>
        <taxon>Candidatus Melainabacteria</taxon>
        <taxon>Candidatus Obscuribacterales</taxon>
        <taxon>Candidatus Obscuribacteraceae</taxon>
        <taxon>Candidatus Obscuribacter</taxon>
    </lineage>
</organism>
<dbReference type="SMART" id="SM00448">
    <property type="entry name" value="REC"/>
    <property type="match status" value="1"/>
</dbReference>
<dbReference type="PROSITE" id="PS50110">
    <property type="entry name" value="RESPONSE_REGULATORY"/>
    <property type="match status" value="1"/>
</dbReference>
<evidence type="ECO:0000313" key="5">
    <source>
        <dbReference type="Proteomes" id="UP000664277"/>
    </source>
</evidence>
<keyword evidence="2" id="KW-0597">Phosphoprotein</keyword>
<gene>
    <name evidence="4" type="ORF">J0M35_07670</name>
</gene>
<sequence length="193" mass="21359">MMIVDDHAQTRAEVGEKLAQGGLIKVVAEAETSHEAWVTASKILPDIVLLDLHLPGLYNTVELLKRFSQLKRTKVVIFAGQSKAAEVQDLLAAGASGYILKEDAPALVKMALLMVSKGSKSVISPSLPRHLTRLTAQERTILRYLTMKGKLSTAAERMGISQQELDDLLEHLVEKLELESPEKLLRWARKHGF</sequence>
<dbReference type="Pfam" id="PF00072">
    <property type="entry name" value="Response_reg"/>
    <property type="match status" value="1"/>
</dbReference>
<comment type="caution">
    <text evidence="4">The sequence shown here is derived from an EMBL/GenBank/DDBJ whole genome shotgun (WGS) entry which is preliminary data.</text>
</comment>
<protein>
    <submittedName>
        <fullName evidence="4">Response regulator transcription factor</fullName>
    </submittedName>
</protein>
<dbReference type="CDD" id="cd17535">
    <property type="entry name" value="REC_NarL-like"/>
    <property type="match status" value="1"/>
</dbReference>
<dbReference type="SUPFAM" id="SSF52172">
    <property type="entry name" value="CheY-like"/>
    <property type="match status" value="1"/>
</dbReference>
<dbReference type="SUPFAM" id="SSF46894">
    <property type="entry name" value="C-terminal effector domain of the bipartite response regulators"/>
    <property type="match status" value="1"/>
</dbReference>
<dbReference type="InterPro" id="IPR016032">
    <property type="entry name" value="Sig_transdc_resp-reg_C-effctor"/>
</dbReference>
<reference evidence="4" key="1">
    <citation type="submission" date="2021-02" db="EMBL/GenBank/DDBJ databases">
        <title>Genome-Resolved Metagenomics of a Microbial Community Performing Photosynthetic Biological Nutrient Removal.</title>
        <authorList>
            <person name="Mcdaniel E.A."/>
        </authorList>
    </citation>
    <scope>NUCLEOTIDE SEQUENCE</scope>
    <source>
        <strain evidence="4">UWPOB_OBS1</strain>
    </source>
</reference>
<feature type="domain" description="Response regulatory" evidence="3">
    <location>
        <begin position="1"/>
        <end position="116"/>
    </location>
</feature>
<dbReference type="EMBL" id="JAFLCK010000008">
    <property type="protein sequence ID" value="MBN8660227.1"/>
    <property type="molecule type" value="Genomic_DNA"/>
</dbReference>
<dbReference type="Proteomes" id="UP000664277">
    <property type="component" value="Unassembled WGS sequence"/>
</dbReference>
<evidence type="ECO:0000313" key="4">
    <source>
        <dbReference type="EMBL" id="MBN8660227.1"/>
    </source>
</evidence>